<reference evidence="1" key="1">
    <citation type="submission" date="2024-06" db="EMBL/GenBank/DDBJ databases">
        <authorList>
            <person name="Liu X."/>
            <person name="Lenzi L."/>
            <person name="Haldenby T S."/>
            <person name="Uol C."/>
        </authorList>
    </citation>
    <scope>NUCLEOTIDE SEQUENCE</scope>
</reference>
<organism evidence="1 2">
    <name type="scientific">Calicophoron daubneyi</name>
    <name type="common">Rumen fluke</name>
    <name type="synonym">Paramphistomum daubneyi</name>
    <dbReference type="NCBI Taxonomy" id="300641"/>
    <lineage>
        <taxon>Eukaryota</taxon>
        <taxon>Metazoa</taxon>
        <taxon>Spiralia</taxon>
        <taxon>Lophotrochozoa</taxon>
        <taxon>Platyhelminthes</taxon>
        <taxon>Trematoda</taxon>
        <taxon>Digenea</taxon>
        <taxon>Plagiorchiida</taxon>
        <taxon>Pronocephalata</taxon>
        <taxon>Paramphistomoidea</taxon>
        <taxon>Paramphistomidae</taxon>
        <taxon>Calicophoron</taxon>
    </lineage>
</organism>
<dbReference type="InterPro" id="IPR051567">
    <property type="entry name" value="Unconventional_Myosin_ATPase"/>
</dbReference>
<proteinExistence type="predicted"/>
<name>A0AAV2SZX4_CALDB</name>
<accession>A0AAV2SZX4</accession>
<dbReference type="PANTHER" id="PTHR22692">
    <property type="entry name" value="MYOSIN VII, XV"/>
    <property type="match status" value="1"/>
</dbReference>
<dbReference type="PANTHER" id="PTHR22692:SF26">
    <property type="entry name" value="SH3 DOMAIN-CONTAINING PROTEIN"/>
    <property type="match status" value="1"/>
</dbReference>
<evidence type="ECO:0000313" key="1">
    <source>
        <dbReference type="EMBL" id="CAL5130011.1"/>
    </source>
</evidence>
<evidence type="ECO:0000313" key="2">
    <source>
        <dbReference type="Proteomes" id="UP001497525"/>
    </source>
</evidence>
<gene>
    <name evidence="1" type="ORF">CDAUBV1_LOCUS1456</name>
</gene>
<sequence>MFVKISDNLKPHLLQYLQSIKALNEAKASGGAKTILRSIELVSRFGPRKILPPDNILKAIVSGALYHRQQVTMTDNSGLVATIGQLSLVRDVIRKLAEQLSFSSGRLVQDFVLYLAKDLDNTFTYEDATLIPLNSDDYVLDSPIYEEEYELRVRRACWTTDDDFSALPQPLVNFLVGQVAQDFLAGYWLYGSMKGDQQNSFEQCALLSSLLFRSRNISSDITSAYATQLKPKSLIISEDRWTHYLATGVKRAGQLTPNAAKVEFLSALQKWPLFGAACFTAYVEKIPQELRQKIQLSQSNVPPELPRIMVALGRMKLKLFDYQTHDHVFSYPYREIASTQVRYDDQNSRRTSGVVTLITAGGQQLILRLSQDVHLHSKSISGCNFGGSPVRIKWSDFPTFSCSCLKQQKLEESYLLRVSFQAQGTK</sequence>
<dbReference type="Proteomes" id="UP001497525">
    <property type="component" value="Unassembled WGS sequence"/>
</dbReference>
<dbReference type="EMBL" id="CAXLJL010000057">
    <property type="protein sequence ID" value="CAL5130011.1"/>
    <property type="molecule type" value="Genomic_DNA"/>
</dbReference>
<comment type="caution">
    <text evidence="1">The sequence shown here is derived from an EMBL/GenBank/DDBJ whole genome shotgun (WGS) entry which is preliminary data.</text>
</comment>
<protein>
    <submittedName>
        <fullName evidence="1">Uncharacterized protein</fullName>
    </submittedName>
</protein>
<dbReference type="AlphaFoldDB" id="A0AAV2SZX4"/>